<proteinExistence type="predicted"/>
<protein>
    <submittedName>
        <fullName evidence="2">Heterokaryon incompatibility protein-domain-containing protein</fullName>
    </submittedName>
</protein>
<dbReference type="PANTHER" id="PTHR24148">
    <property type="entry name" value="ANKYRIN REPEAT DOMAIN-CONTAINING PROTEIN 39 HOMOLOG-RELATED"/>
    <property type="match status" value="1"/>
</dbReference>
<name>A0A5N6UX30_ASPTM</name>
<feature type="domain" description="Heterokaryon incompatibility" evidence="1">
    <location>
        <begin position="33"/>
        <end position="190"/>
    </location>
</feature>
<dbReference type="InterPro" id="IPR052895">
    <property type="entry name" value="HetReg/Transcr_Mod"/>
</dbReference>
<dbReference type="EMBL" id="ML738619">
    <property type="protein sequence ID" value="KAE8163232.1"/>
    <property type="molecule type" value="Genomic_DNA"/>
</dbReference>
<organism evidence="2 3">
    <name type="scientific">Aspergillus tamarii</name>
    <dbReference type="NCBI Taxonomy" id="41984"/>
    <lineage>
        <taxon>Eukaryota</taxon>
        <taxon>Fungi</taxon>
        <taxon>Dikarya</taxon>
        <taxon>Ascomycota</taxon>
        <taxon>Pezizomycotina</taxon>
        <taxon>Eurotiomycetes</taxon>
        <taxon>Eurotiomycetidae</taxon>
        <taxon>Eurotiales</taxon>
        <taxon>Aspergillaceae</taxon>
        <taxon>Aspergillus</taxon>
        <taxon>Aspergillus subgen. Circumdati</taxon>
    </lineage>
</organism>
<accession>A0A5N6UX30</accession>
<sequence length="568" mass="64236">MFRLFPHKDRNAQIRGELIDYDLSDAGGRSHLYEALSYVWYDSEGSTDMDSQSIILNDCIFSVTPNLYAALLRLRNHQLERALWIDAVCINQSDDDEKQEQIPLMQTIYAQASRVIVWLGEARSNSDEALENIRRLAGDSVNDGPASDRYHNYTSATDGPSTAKSVMIDHDACEMLFKRNWFRRIWVLQEVGVARYISIICGHVEMNGYTFWKGFSRLNLSSSILSHVHPVIHLMRDAILRPKYQHDSRGTLFIGELIDRYRTHDATVQHDKVYALLGLSADDPKTPALKPDYASPWNDVFVQLTTYLLGEKCLMQTWPDRDIAVIKGKGWILGYVNSSRSRTPEDGRESLTIEFIHTAGWMRDSSSLRNKWTLRTPAELVQVGDIICLLQGATRPSIIRLCRDHFKIVMTTITPHNGERTLDLNPQESDCTSDSLYNILLTWGIPRAGAKNDVGLQDPVELRNIAPEYQECPYEAKTRFNDMVLIVNKIIQRTLSSGIIFGTGALERILVQCTGNLPFSEEVVKEAASSDMAGRKAVELLIQHHGENLPITDDVIKAAAKKGRPETL</sequence>
<reference evidence="2 3" key="1">
    <citation type="submission" date="2019-04" db="EMBL/GenBank/DDBJ databases">
        <title>Friends and foes A comparative genomics study of 23 Aspergillus species from section Flavi.</title>
        <authorList>
            <consortium name="DOE Joint Genome Institute"/>
            <person name="Kjaerbolling I."/>
            <person name="Vesth T."/>
            <person name="Frisvad J.C."/>
            <person name="Nybo J.L."/>
            <person name="Theobald S."/>
            <person name="Kildgaard S."/>
            <person name="Isbrandt T."/>
            <person name="Kuo A."/>
            <person name="Sato A."/>
            <person name="Lyhne E.K."/>
            <person name="Kogle M.E."/>
            <person name="Wiebenga A."/>
            <person name="Kun R.S."/>
            <person name="Lubbers R.J."/>
            <person name="Makela M.R."/>
            <person name="Barry K."/>
            <person name="Chovatia M."/>
            <person name="Clum A."/>
            <person name="Daum C."/>
            <person name="Haridas S."/>
            <person name="He G."/>
            <person name="LaButti K."/>
            <person name="Lipzen A."/>
            <person name="Mondo S."/>
            <person name="Riley R."/>
            <person name="Salamov A."/>
            <person name="Simmons B.A."/>
            <person name="Magnuson J.K."/>
            <person name="Henrissat B."/>
            <person name="Mortensen U.H."/>
            <person name="Larsen T.O."/>
            <person name="Devries R.P."/>
            <person name="Grigoriev I.V."/>
            <person name="Machida M."/>
            <person name="Baker S.E."/>
            <person name="Andersen M.R."/>
        </authorList>
    </citation>
    <scope>NUCLEOTIDE SEQUENCE [LARGE SCALE GENOMIC DNA]</scope>
    <source>
        <strain evidence="2 3">CBS 117626</strain>
    </source>
</reference>
<dbReference type="InterPro" id="IPR055530">
    <property type="entry name" value="DUF7104"/>
</dbReference>
<evidence type="ECO:0000259" key="1">
    <source>
        <dbReference type="Pfam" id="PF06985"/>
    </source>
</evidence>
<dbReference type="OrthoDB" id="3477286at2759"/>
<keyword evidence="3" id="KW-1185">Reference proteome</keyword>
<dbReference type="Pfam" id="PF23397">
    <property type="entry name" value="DUF7104"/>
    <property type="match status" value="1"/>
</dbReference>
<evidence type="ECO:0000313" key="3">
    <source>
        <dbReference type="Proteomes" id="UP000326950"/>
    </source>
</evidence>
<dbReference type="InterPro" id="IPR010730">
    <property type="entry name" value="HET"/>
</dbReference>
<dbReference type="PANTHER" id="PTHR24148:SF78">
    <property type="entry name" value="HETEROKARYON INCOMPATIBILITY DOMAIN-CONTAINING PROTEIN"/>
    <property type="match status" value="1"/>
</dbReference>
<dbReference type="Pfam" id="PF06985">
    <property type="entry name" value="HET"/>
    <property type="match status" value="1"/>
</dbReference>
<dbReference type="AlphaFoldDB" id="A0A5N6UX30"/>
<gene>
    <name evidence="2" type="ORF">BDV40DRAFT_299567</name>
</gene>
<evidence type="ECO:0000313" key="2">
    <source>
        <dbReference type="EMBL" id="KAE8163232.1"/>
    </source>
</evidence>
<dbReference type="Proteomes" id="UP000326950">
    <property type="component" value="Unassembled WGS sequence"/>
</dbReference>